<dbReference type="AlphaFoldDB" id="A0A4C1YLN1"/>
<sequence>MFLSKYFERHLAKLLAYNIDSAILLNRTKSSYKSDCGSIGSGGSGGVRSSKDLNGLLRQRDPNLNILGNKNKKLVHGAVHGQFQCSPGFVNRPCRPRPRGGSVLGTAHFGKLLF</sequence>
<evidence type="ECO:0000313" key="1">
    <source>
        <dbReference type="EMBL" id="GBP75983.1"/>
    </source>
</evidence>
<gene>
    <name evidence="1" type="ORF">EVAR_32234_1</name>
</gene>
<accession>A0A4C1YLN1</accession>
<evidence type="ECO:0000313" key="2">
    <source>
        <dbReference type="Proteomes" id="UP000299102"/>
    </source>
</evidence>
<dbReference type="Proteomes" id="UP000299102">
    <property type="component" value="Unassembled WGS sequence"/>
</dbReference>
<reference evidence="1 2" key="1">
    <citation type="journal article" date="2019" name="Commun. Biol.">
        <title>The bagworm genome reveals a unique fibroin gene that provides high tensile strength.</title>
        <authorList>
            <person name="Kono N."/>
            <person name="Nakamura H."/>
            <person name="Ohtoshi R."/>
            <person name="Tomita M."/>
            <person name="Numata K."/>
            <person name="Arakawa K."/>
        </authorList>
    </citation>
    <scope>NUCLEOTIDE SEQUENCE [LARGE SCALE GENOMIC DNA]</scope>
</reference>
<protein>
    <submittedName>
        <fullName evidence="1">Uncharacterized protein</fullName>
    </submittedName>
</protein>
<keyword evidence="2" id="KW-1185">Reference proteome</keyword>
<comment type="caution">
    <text evidence="1">The sequence shown here is derived from an EMBL/GenBank/DDBJ whole genome shotgun (WGS) entry which is preliminary data.</text>
</comment>
<name>A0A4C1YLN1_EUMVA</name>
<proteinExistence type="predicted"/>
<organism evidence="1 2">
    <name type="scientific">Eumeta variegata</name>
    <name type="common">Bagworm moth</name>
    <name type="synonym">Eumeta japonica</name>
    <dbReference type="NCBI Taxonomy" id="151549"/>
    <lineage>
        <taxon>Eukaryota</taxon>
        <taxon>Metazoa</taxon>
        <taxon>Ecdysozoa</taxon>
        <taxon>Arthropoda</taxon>
        <taxon>Hexapoda</taxon>
        <taxon>Insecta</taxon>
        <taxon>Pterygota</taxon>
        <taxon>Neoptera</taxon>
        <taxon>Endopterygota</taxon>
        <taxon>Lepidoptera</taxon>
        <taxon>Glossata</taxon>
        <taxon>Ditrysia</taxon>
        <taxon>Tineoidea</taxon>
        <taxon>Psychidae</taxon>
        <taxon>Oiketicinae</taxon>
        <taxon>Eumeta</taxon>
    </lineage>
</organism>
<dbReference type="EMBL" id="BGZK01001270">
    <property type="protein sequence ID" value="GBP75983.1"/>
    <property type="molecule type" value="Genomic_DNA"/>
</dbReference>